<comment type="caution">
    <text evidence="2">The sequence shown here is derived from an EMBL/GenBank/DDBJ whole genome shotgun (WGS) entry which is preliminary data.</text>
</comment>
<name>A0ABS0IBL4_9BACT</name>
<feature type="coiled-coil region" evidence="1">
    <location>
        <begin position="194"/>
        <end position="222"/>
    </location>
</feature>
<dbReference type="RefSeq" id="WP_196295792.1">
    <property type="nucleotide sequence ID" value="NZ_JADQDM010000030.1"/>
</dbReference>
<sequence length="247" mass="29062">MEIFINSTITAFLLLVSGLWLKNYLPNYFNEKGKLLAQKEDIAEITEKIESVKSDFSKDTERLKTDLQRILNYQLSHRNEERASIIAFYDKYNQWLYSLLEINFGGYSRSNLKDLTDKRTFIENFYAEANIAQAKLNLIVKSDEIITLSHDLIMQVLKFKHWMDARLLTLQQNIESHQSLSERFLIIIKDYDANKALAEAMAKDEENLMQKAKEIKEEFYANRNEEYKKLLPTNSAFTKTVKEYLTN</sequence>
<dbReference type="Proteomes" id="UP000618931">
    <property type="component" value="Unassembled WGS sequence"/>
</dbReference>
<keyword evidence="3" id="KW-1185">Reference proteome</keyword>
<dbReference type="EMBL" id="JADQDM010000030">
    <property type="protein sequence ID" value="MBF9224373.1"/>
    <property type="molecule type" value="Genomic_DNA"/>
</dbReference>
<reference evidence="2 3" key="1">
    <citation type="submission" date="2020-11" db="EMBL/GenBank/DDBJ databases">
        <authorList>
            <person name="Kim M.K."/>
        </authorList>
    </citation>
    <scope>NUCLEOTIDE SEQUENCE [LARGE SCALE GENOMIC DNA]</scope>
    <source>
        <strain evidence="2 3">BT662</strain>
    </source>
</reference>
<evidence type="ECO:0000256" key="1">
    <source>
        <dbReference type="SAM" id="Coils"/>
    </source>
</evidence>
<evidence type="ECO:0000313" key="2">
    <source>
        <dbReference type="EMBL" id="MBF9224373.1"/>
    </source>
</evidence>
<proteinExistence type="predicted"/>
<gene>
    <name evidence="2" type="ORF">I2H31_24945</name>
</gene>
<protein>
    <submittedName>
        <fullName evidence="2">Uncharacterized protein</fullName>
    </submittedName>
</protein>
<evidence type="ECO:0000313" key="3">
    <source>
        <dbReference type="Proteomes" id="UP000618931"/>
    </source>
</evidence>
<keyword evidence="1" id="KW-0175">Coiled coil</keyword>
<organism evidence="2 3">
    <name type="scientific">Hymenobacter ruricola</name>
    <dbReference type="NCBI Taxonomy" id="2791023"/>
    <lineage>
        <taxon>Bacteria</taxon>
        <taxon>Pseudomonadati</taxon>
        <taxon>Bacteroidota</taxon>
        <taxon>Cytophagia</taxon>
        <taxon>Cytophagales</taxon>
        <taxon>Hymenobacteraceae</taxon>
        <taxon>Hymenobacter</taxon>
    </lineage>
</organism>
<accession>A0ABS0IBL4</accession>